<sequence length="127" mass="14471">MELTMLTSGGFGGEASFDLSVNPYKRYSNEENSGVDYHSLQLFFALEFDKEKNQALSYTKVLPLPLTTPDFSMPTMSSESLARCLHCILDRCSVRYEDEWERRKGFLTVKVTLSWIVFVVCSLDHGP</sequence>
<evidence type="ECO:0000313" key="2">
    <source>
        <dbReference type="Proteomes" id="UP000886885"/>
    </source>
</evidence>
<dbReference type="EMBL" id="JAAWWB010000004">
    <property type="protein sequence ID" value="KAG6785356.1"/>
    <property type="molecule type" value="Genomic_DNA"/>
</dbReference>
<comment type="caution">
    <text evidence="1">The sequence shown here is derived from an EMBL/GenBank/DDBJ whole genome shotgun (WGS) entry which is preliminary data.</text>
</comment>
<protein>
    <submittedName>
        <fullName evidence="1">Uncharacterized protein</fullName>
    </submittedName>
</protein>
<gene>
    <name evidence="1" type="ORF">POTOM_011086</name>
</gene>
<proteinExistence type="predicted"/>
<keyword evidence="2" id="KW-1185">Reference proteome</keyword>
<reference evidence="1" key="1">
    <citation type="journal article" date="2020" name="bioRxiv">
        <title>Hybrid origin of Populus tomentosa Carr. identified through genome sequencing and phylogenomic analysis.</title>
        <authorList>
            <person name="An X."/>
            <person name="Gao K."/>
            <person name="Chen Z."/>
            <person name="Li J."/>
            <person name="Yang X."/>
            <person name="Yang X."/>
            <person name="Zhou J."/>
            <person name="Guo T."/>
            <person name="Zhao T."/>
            <person name="Huang S."/>
            <person name="Miao D."/>
            <person name="Khan W.U."/>
            <person name="Rao P."/>
            <person name="Ye M."/>
            <person name="Lei B."/>
            <person name="Liao W."/>
            <person name="Wang J."/>
            <person name="Ji L."/>
            <person name="Li Y."/>
            <person name="Guo B."/>
            <person name="Mustafa N.S."/>
            <person name="Li S."/>
            <person name="Yun Q."/>
            <person name="Keller S.R."/>
            <person name="Mao J."/>
            <person name="Zhang R."/>
            <person name="Strauss S.H."/>
        </authorList>
    </citation>
    <scope>NUCLEOTIDE SEQUENCE</scope>
    <source>
        <strain evidence="1">GM15</strain>
        <tissue evidence="1">Leaf</tissue>
    </source>
</reference>
<dbReference type="Proteomes" id="UP000886885">
    <property type="component" value="Chromosome 2D"/>
</dbReference>
<dbReference type="OrthoDB" id="331263at2759"/>
<name>A0A8X8AB95_POPTO</name>
<evidence type="ECO:0000313" key="1">
    <source>
        <dbReference type="EMBL" id="KAG6785356.1"/>
    </source>
</evidence>
<organism evidence="1 2">
    <name type="scientific">Populus tomentosa</name>
    <name type="common">Chinese white poplar</name>
    <dbReference type="NCBI Taxonomy" id="118781"/>
    <lineage>
        <taxon>Eukaryota</taxon>
        <taxon>Viridiplantae</taxon>
        <taxon>Streptophyta</taxon>
        <taxon>Embryophyta</taxon>
        <taxon>Tracheophyta</taxon>
        <taxon>Spermatophyta</taxon>
        <taxon>Magnoliopsida</taxon>
        <taxon>eudicotyledons</taxon>
        <taxon>Gunneridae</taxon>
        <taxon>Pentapetalae</taxon>
        <taxon>rosids</taxon>
        <taxon>fabids</taxon>
        <taxon>Malpighiales</taxon>
        <taxon>Salicaceae</taxon>
        <taxon>Saliceae</taxon>
        <taxon>Populus</taxon>
    </lineage>
</organism>
<dbReference type="AlphaFoldDB" id="A0A8X8AB95"/>
<accession>A0A8X8AB95</accession>